<feature type="domain" description="PIN" evidence="1">
    <location>
        <begin position="4"/>
        <end position="117"/>
    </location>
</feature>
<evidence type="ECO:0000259" key="1">
    <source>
        <dbReference type="Pfam" id="PF13470"/>
    </source>
</evidence>
<evidence type="ECO:0000313" key="3">
    <source>
        <dbReference type="Proteomes" id="UP000637299"/>
    </source>
</evidence>
<dbReference type="Gene3D" id="3.40.50.1010">
    <property type="entry name" value="5'-nuclease"/>
    <property type="match status" value="1"/>
</dbReference>
<dbReference type="EMBL" id="JACYFS010000001">
    <property type="protein sequence ID" value="MBD8081566.1"/>
    <property type="molecule type" value="Genomic_DNA"/>
</dbReference>
<name>A0ABR8Z9W1_9FLAO</name>
<dbReference type="RefSeq" id="WP_191735326.1">
    <property type="nucleotide sequence ID" value="NZ_JACYFS010000001.1"/>
</dbReference>
<proteinExistence type="predicted"/>
<sequence>MKFYIDTNIVIDFIIERGNFFYEAKKIFELSELKKISIFISSHTIATAHYICKKHFKENEIRQVLEDLLLIVDVIAVDEDIIKKSLKSHHKDFEDAIQIFCAHQVKNITGIVTRNIKDFSTSEIPVFAPDEALDYIRNN</sequence>
<protein>
    <submittedName>
        <fullName evidence="2">PIN domain-containing protein</fullName>
    </submittedName>
</protein>
<dbReference type="InterPro" id="IPR029060">
    <property type="entry name" value="PIN-like_dom_sf"/>
</dbReference>
<accession>A0ABR8Z9W1</accession>
<organism evidence="2 3">
    <name type="scientific">Chryseobacterium caseinilyticum</name>
    <dbReference type="NCBI Taxonomy" id="2771428"/>
    <lineage>
        <taxon>Bacteria</taxon>
        <taxon>Pseudomonadati</taxon>
        <taxon>Bacteroidota</taxon>
        <taxon>Flavobacteriia</taxon>
        <taxon>Flavobacteriales</taxon>
        <taxon>Weeksellaceae</taxon>
        <taxon>Chryseobacterium group</taxon>
        <taxon>Chryseobacterium</taxon>
    </lineage>
</organism>
<comment type="caution">
    <text evidence="2">The sequence shown here is derived from an EMBL/GenBank/DDBJ whole genome shotgun (WGS) entry which is preliminary data.</text>
</comment>
<reference evidence="2 3" key="1">
    <citation type="submission" date="2020-09" db="EMBL/GenBank/DDBJ databases">
        <title>Genome seq and assembly of Chryseobacterium sp.</title>
        <authorList>
            <person name="Chhetri G."/>
        </authorList>
    </citation>
    <scope>NUCLEOTIDE SEQUENCE [LARGE SCALE GENOMIC DNA]</scope>
    <source>
        <strain evidence="2 3">GCR10</strain>
    </source>
</reference>
<dbReference type="Pfam" id="PF13470">
    <property type="entry name" value="PIN_3"/>
    <property type="match status" value="1"/>
</dbReference>
<keyword evidence="3" id="KW-1185">Reference proteome</keyword>
<dbReference type="InterPro" id="IPR002716">
    <property type="entry name" value="PIN_dom"/>
</dbReference>
<gene>
    <name evidence="2" type="ORF">IC610_03900</name>
</gene>
<dbReference type="SUPFAM" id="SSF88723">
    <property type="entry name" value="PIN domain-like"/>
    <property type="match status" value="1"/>
</dbReference>
<evidence type="ECO:0000313" key="2">
    <source>
        <dbReference type="EMBL" id="MBD8081566.1"/>
    </source>
</evidence>
<dbReference type="Proteomes" id="UP000637299">
    <property type="component" value="Unassembled WGS sequence"/>
</dbReference>